<evidence type="ECO:0000256" key="2">
    <source>
        <dbReference type="ARBA" id="ARBA00009074"/>
    </source>
</evidence>
<organism evidence="7">
    <name type="scientific">Rhizophora mucronata</name>
    <name type="common">Asiatic mangrove</name>
    <dbReference type="NCBI Taxonomy" id="61149"/>
    <lineage>
        <taxon>Eukaryota</taxon>
        <taxon>Viridiplantae</taxon>
        <taxon>Streptophyta</taxon>
        <taxon>Embryophyta</taxon>
        <taxon>Tracheophyta</taxon>
        <taxon>Spermatophyta</taxon>
        <taxon>Magnoliopsida</taxon>
        <taxon>eudicotyledons</taxon>
        <taxon>Gunneridae</taxon>
        <taxon>Pentapetalae</taxon>
        <taxon>rosids</taxon>
        <taxon>fabids</taxon>
        <taxon>Malpighiales</taxon>
        <taxon>Rhizophoraceae</taxon>
        <taxon>Rhizophora</taxon>
    </lineage>
</organism>
<feature type="transmembrane region" description="Helical" evidence="6">
    <location>
        <begin position="248"/>
        <end position="267"/>
    </location>
</feature>
<dbReference type="PANTHER" id="PTHR31113:SF32">
    <property type="entry name" value="UPF0496 PLANT-LIKE PROTEIN"/>
    <property type="match status" value="1"/>
</dbReference>
<protein>
    <submittedName>
        <fullName evidence="7">Uncharacterized protein MANES_13G136100</fullName>
    </submittedName>
</protein>
<feature type="transmembrane region" description="Helical" evidence="6">
    <location>
        <begin position="220"/>
        <end position="242"/>
    </location>
</feature>
<proteinExistence type="inferred from homology"/>
<evidence type="ECO:0000256" key="1">
    <source>
        <dbReference type="ARBA" id="ARBA00004370"/>
    </source>
</evidence>
<evidence type="ECO:0000256" key="6">
    <source>
        <dbReference type="SAM" id="Phobius"/>
    </source>
</evidence>
<evidence type="ECO:0000256" key="4">
    <source>
        <dbReference type="ARBA" id="ARBA00022989"/>
    </source>
</evidence>
<sequence>MGGQSSKKRGGDAPSSSLKINANSHFTADLTSYEAACANDPDLQSFDNALHERTSRVIDTLVTGVNFRSLSIDSLKEFTNFLLEMNQEALHVILESREDIWKNQELFDLVEEYLKISIMTMDFCTALSNCLKRARNSQIIIQIAVKQFEEEVRLQDGVLEKYVKTLKALQDFKAAGDPFTEEFFQLFQSLHLQHSSMLEKLRFRKSKLDKKLHSVKVCRMVSNIVFVTAFVSSLILSVVVAAIAAPPIVVAISGAISAPIGMVGKWVDSLWSNYEKELRAQSGLIISMQVGTSVTITDMDNIRVLVDKLEIGIESIMQNAKLALREEDTLKLVIDVIKRKLEVLTESIDILGKRADKFSGDIRQARTVILQRIIRYPG</sequence>
<reference evidence="7" key="1">
    <citation type="submission" date="2018-02" db="EMBL/GenBank/DDBJ databases">
        <title>Rhizophora mucronata_Transcriptome.</title>
        <authorList>
            <person name="Meera S.P."/>
            <person name="Sreeshan A."/>
            <person name="Augustine A."/>
        </authorList>
    </citation>
    <scope>NUCLEOTIDE SEQUENCE</scope>
    <source>
        <tissue evidence="7">Leaf</tissue>
    </source>
</reference>
<evidence type="ECO:0000313" key="7">
    <source>
        <dbReference type="EMBL" id="MBX05923.1"/>
    </source>
</evidence>
<keyword evidence="5 6" id="KW-0472">Membrane</keyword>
<name>A0A2P2KJL6_RHIMU</name>
<comment type="similarity">
    <text evidence="2">Belongs to the UPF0496 family.</text>
</comment>
<dbReference type="PANTHER" id="PTHR31113">
    <property type="entry name" value="UPF0496 PROTEIN 3-RELATED"/>
    <property type="match status" value="1"/>
</dbReference>
<dbReference type="AlphaFoldDB" id="A0A2P2KJL6"/>
<keyword evidence="3 6" id="KW-0812">Transmembrane</keyword>
<evidence type="ECO:0000256" key="3">
    <source>
        <dbReference type="ARBA" id="ARBA00022692"/>
    </source>
</evidence>
<accession>A0A2P2KJL6</accession>
<dbReference type="EMBL" id="GGEC01025439">
    <property type="protein sequence ID" value="MBX05923.1"/>
    <property type="molecule type" value="Transcribed_RNA"/>
</dbReference>
<dbReference type="Pfam" id="PF05055">
    <property type="entry name" value="DUF677"/>
    <property type="match status" value="1"/>
</dbReference>
<dbReference type="InterPro" id="IPR007749">
    <property type="entry name" value="DUF677"/>
</dbReference>
<dbReference type="GO" id="GO:0016020">
    <property type="term" value="C:membrane"/>
    <property type="evidence" value="ECO:0007669"/>
    <property type="project" value="UniProtKB-SubCell"/>
</dbReference>
<comment type="subcellular location">
    <subcellularLocation>
        <location evidence="1">Membrane</location>
    </subcellularLocation>
</comment>
<evidence type="ECO:0000256" key="5">
    <source>
        <dbReference type="ARBA" id="ARBA00023136"/>
    </source>
</evidence>
<keyword evidence="4 6" id="KW-1133">Transmembrane helix</keyword>